<name>A0A069PC38_9BURK</name>
<comment type="similarity">
    <text evidence="1">Belongs to the sigma-70 factor family. ECF subfamily.</text>
</comment>
<dbReference type="GO" id="GO:0006352">
    <property type="term" value="P:DNA-templated transcription initiation"/>
    <property type="evidence" value="ECO:0007669"/>
    <property type="project" value="InterPro"/>
</dbReference>
<evidence type="ECO:0000256" key="1">
    <source>
        <dbReference type="ARBA" id="ARBA00010641"/>
    </source>
</evidence>
<keyword evidence="2" id="KW-0805">Transcription regulation</keyword>
<keyword evidence="8" id="KW-1185">Reference proteome</keyword>
<dbReference type="NCBIfam" id="TIGR02937">
    <property type="entry name" value="sigma70-ECF"/>
    <property type="match status" value="1"/>
</dbReference>
<evidence type="ECO:0000313" key="8">
    <source>
        <dbReference type="Proteomes" id="UP000027466"/>
    </source>
</evidence>
<dbReference type="InterPro" id="IPR014284">
    <property type="entry name" value="RNA_pol_sigma-70_dom"/>
</dbReference>
<dbReference type="PANTHER" id="PTHR43133">
    <property type="entry name" value="RNA POLYMERASE ECF-TYPE SIGMA FACTO"/>
    <property type="match status" value="1"/>
</dbReference>
<dbReference type="Gene3D" id="1.10.10.10">
    <property type="entry name" value="Winged helix-like DNA-binding domain superfamily/Winged helix DNA-binding domain"/>
    <property type="match status" value="1"/>
</dbReference>
<evidence type="ECO:0000313" key="7">
    <source>
        <dbReference type="EMBL" id="KDR38228.1"/>
    </source>
</evidence>
<dbReference type="GO" id="GO:0016987">
    <property type="term" value="F:sigma factor activity"/>
    <property type="evidence" value="ECO:0007669"/>
    <property type="project" value="UniProtKB-KW"/>
</dbReference>
<evidence type="ECO:0000256" key="2">
    <source>
        <dbReference type="ARBA" id="ARBA00023015"/>
    </source>
</evidence>
<organism evidence="7 8">
    <name type="scientific">Caballeronia glathei</name>
    <dbReference type="NCBI Taxonomy" id="60547"/>
    <lineage>
        <taxon>Bacteria</taxon>
        <taxon>Pseudomonadati</taxon>
        <taxon>Pseudomonadota</taxon>
        <taxon>Betaproteobacteria</taxon>
        <taxon>Burkholderiales</taxon>
        <taxon>Burkholderiaceae</taxon>
        <taxon>Caballeronia</taxon>
    </lineage>
</organism>
<dbReference type="AlphaFoldDB" id="A0A069PC38"/>
<dbReference type="SUPFAM" id="SSF88946">
    <property type="entry name" value="Sigma2 domain of RNA polymerase sigma factors"/>
    <property type="match status" value="1"/>
</dbReference>
<dbReference type="EMBL" id="JFHC01000100">
    <property type="protein sequence ID" value="KDR38228.1"/>
    <property type="molecule type" value="Genomic_DNA"/>
</dbReference>
<evidence type="ECO:0000259" key="6">
    <source>
        <dbReference type="Pfam" id="PF08281"/>
    </source>
</evidence>
<dbReference type="CDD" id="cd06171">
    <property type="entry name" value="Sigma70_r4"/>
    <property type="match status" value="1"/>
</dbReference>
<dbReference type="SUPFAM" id="SSF88659">
    <property type="entry name" value="Sigma3 and sigma4 domains of RNA polymerase sigma factors"/>
    <property type="match status" value="1"/>
</dbReference>
<dbReference type="GO" id="GO:0003677">
    <property type="term" value="F:DNA binding"/>
    <property type="evidence" value="ECO:0007669"/>
    <property type="project" value="InterPro"/>
</dbReference>
<evidence type="ECO:0000256" key="3">
    <source>
        <dbReference type="ARBA" id="ARBA00023082"/>
    </source>
</evidence>
<dbReference type="RefSeq" id="WP_051673003.1">
    <property type="nucleotide sequence ID" value="NZ_CADFFX010000047.1"/>
</dbReference>
<protein>
    <submittedName>
        <fullName evidence="7">RNA polymerase sigma 70</fullName>
    </submittedName>
</protein>
<evidence type="ECO:0000256" key="4">
    <source>
        <dbReference type="ARBA" id="ARBA00023163"/>
    </source>
</evidence>
<dbReference type="InterPro" id="IPR039425">
    <property type="entry name" value="RNA_pol_sigma-70-like"/>
</dbReference>
<keyword evidence="4" id="KW-0804">Transcription</keyword>
<dbReference type="InterPro" id="IPR013324">
    <property type="entry name" value="RNA_pol_sigma_r3/r4-like"/>
</dbReference>
<feature type="domain" description="RNA polymerase sigma-70 region 2" evidence="5">
    <location>
        <begin position="13"/>
        <end position="75"/>
    </location>
</feature>
<dbReference type="PANTHER" id="PTHR43133:SF25">
    <property type="entry name" value="RNA POLYMERASE SIGMA FACTOR RFAY-RELATED"/>
    <property type="match status" value="1"/>
</dbReference>
<keyword evidence="3" id="KW-0731">Sigma factor</keyword>
<dbReference type="Gene3D" id="1.10.1740.10">
    <property type="match status" value="1"/>
</dbReference>
<dbReference type="STRING" id="60547.GCA_000751215_04654"/>
<gene>
    <name evidence="7" type="ORF">BG61_02640</name>
</gene>
<dbReference type="InterPro" id="IPR013325">
    <property type="entry name" value="RNA_pol_sigma_r2"/>
</dbReference>
<dbReference type="InterPro" id="IPR036388">
    <property type="entry name" value="WH-like_DNA-bd_sf"/>
</dbReference>
<dbReference type="Pfam" id="PF04542">
    <property type="entry name" value="Sigma70_r2"/>
    <property type="match status" value="1"/>
</dbReference>
<dbReference type="InterPro" id="IPR013249">
    <property type="entry name" value="RNA_pol_sigma70_r4_t2"/>
</dbReference>
<dbReference type="InterPro" id="IPR007627">
    <property type="entry name" value="RNA_pol_sigma70_r2"/>
</dbReference>
<evidence type="ECO:0000259" key="5">
    <source>
        <dbReference type="Pfam" id="PF04542"/>
    </source>
</evidence>
<comment type="caution">
    <text evidence="7">The sequence shown here is derived from an EMBL/GenBank/DDBJ whole genome shotgun (WGS) entry which is preliminary data.</text>
</comment>
<sequence>MSAADLAGILPELLPKLWVFALRLARDQRDAEDLVHRACARALERTHQMKPGTSPLNWLFSILHTAWISDSRRRRARQHTSDGWDVSFMDTNEDPAGRNAECDMMNRQIVMEVEKLPEAQRAVMLLVAVEGLSYYEAARVLDVPVGTVMSRLSRARRTVEARFAGPDDAPMKANGANNVMGAWTRRPVGGA</sequence>
<accession>A0A069PC38</accession>
<proteinExistence type="inferred from homology"/>
<dbReference type="Pfam" id="PF08281">
    <property type="entry name" value="Sigma70_r4_2"/>
    <property type="match status" value="1"/>
</dbReference>
<reference evidence="7 8" key="1">
    <citation type="submission" date="2014-03" db="EMBL/GenBank/DDBJ databases">
        <title>Draft Genome Sequences of Four Burkholderia Strains.</title>
        <authorList>
            <person name="Liu X.Y."/>
            <person name="Li C.X."/>
            <person name="Xu J.H."/>
        </authorList>
    </citation>
    <scope>NUCLEOTIDE SEQUENCE [LARGE SCALE GENOMIC DNA]</scope>
    <source>
        <strain evidence="7 8">DSM 50014</strain>
    </source>
</reference>
<feature type="domain" description="RNA polymerase sigma factor 70 region 4 type 2" evidence="6">
    <location>
        <begin position="108"/>
        <end position="158"/>
    </location>
</feature>
<dbReference type="Proteomes" id="UP000027466">
    <property type="component" value="Unassembled WGS sequence"/>
</dbReference>